<evidence type="ECO:0000259" key="1">
    <source>
        <dbReference type="Pfam" id="PF20057"/>
    </source>
</evidence>
<proteinExistence type="predicted"/>
<dbReference type="Pfam" id="PF20057">
    <property type="entry name" value="DUF6456"/>
    <property type="match status" value="1"/>
</dbReference>
<dbReference type="RefSeq" id="WP_406856833.1">
    <property type="nucleotide sequence ID" value="NZ_CP157484.1"/>
</dbReference>
<organism evidence="2">
    <name type="scientific">Alsobacter sp. KACC 23698</name>
    <dbReference type="NCBI Taxonomy" id="3149229"/>
    <lineage>
        <taxon>Bacteria</taxon>
        <taxon>Pseudomonadati</taxon>
        <taxon>Pseudomonadota</taxon>
        <taxon>Alphaproteobacteria</taxon>
        <taxon>Hyphomicrobiales</taxon>
        <taxon>Alsobacteraceae</taxon>
        <taxon>Alsobacter</taxon>
    </lineage>
</organism>
<gene>
    <name evidence="2" type="ORF">ABEG18_04140</name>
</gene>
<feature type="domain" description="DUF6456" evidence="1">
    <location>
        <begin position="107"/>
        <end position="238"/>
    </location>
</feature>
<dbReference type="AlphaFoldDB" id="A0AAU7JIH1"/>
<reference evidence="2" key="1">
    <citation type="submission" date="2024-05" db="EMBL/GenBank/DDBJ databases">
        <authorList>
            <person name="Kim S."/>
            <person name="Heo J."/>
            <person name="Choi H."/>
            <person name="Choi Y."/>
            <person name="Kwon S.-W."/>
            <person name="Kim Y."/>
        </authorList>
    </citation>
    <scope>NUCLEOTIDE SEQUENCE</scope>
    <source>
        <strain evidence="2">KACC 23698</strain>
    </source>
</reference>
<protein>
    <submittedName>
        <fullName evidence="2">DUF6456 domain-containing protein</fullName>
    </submittedName>
</protein>
<dbReference type="InterPro" id="IPR045599">
    <property type="entry name" value="DUF6456"/>
</dbReference>
<accession>A0AAU7JIH1</accession>
<name>A0AAU7JIH1_9HYPH</name>
<evidence type="ECO:0000313" key="2">
    <source>
        <dbReference type="EMBL" id="XBO39981.1"/>
    </source>
</evidence>
<sequence>MPSKLSALAGASASGPLRLLAKLAAQPDGTPASALASMAAHAEALVRSDLACWTGRGDDSRLRLTAPGAAFLRRRQAAPEHAFLAQHRPLSARAVEIDGREAPVVMDDAESPLAWLRRRTGKDGRPLLDDARYAAGERFRADLTLGMVLPRVTASWSAGPRSGRRGAGVEHVTDLALAARQRCDHAARSLGGEMAALLIDVCGFLKGLEEVERERGWPARSAKVVLAVALGRLAEHYGLAVEAVGPARSTGVRMWGAADYRPTLAE</sequence>
<dbReference type="EMBL" id="CP157484">
    <property type="protein sequence ID" value="XBO39981.1"/>
    <property type="molecule type" value="Genomic_DNA"/>
</dbReference>